<dbReference type="Pfam" id="PF00856">
    <property type="entry name" value="SET"/>
    <property type="match status" value="1"/>
</dbReference>
<reference evidence="3 4" key="1">
    <citation type="submission" date="2017-08" db="EMBL/GenBank/DDBJ databases">
        <title>Acidophilic green algal genome provides insights into adaptation to an acidic environment.</title>
        <authorList>
            <person name="Hirooka S."/>
            <person name="Hirose Y."/>
            <person name="Kanesaki Y."/>
            <person name="Higuchi S."/>
            <person name="Fujiwara T."/>
            <person name="Onuma R."/>
            <person name="Era A."/>
            <person name="Ohbayashi R."/>
            <person name="Uzuka A."/>
            <person name="Nozaki H."/>
            <person name="Yoshikawa H."/>
            <person name="Miyagishima S.Y."/>
        </authorList>
    </citation>
    <scope>NUCLEOTIDE SEQUENCE [LARGE SCALE GENOMIC DNA]</scope>
    <source>
        <strain evidence="3 4">NIES-2499</strain>
    </source>
</reference>
<dbReference type="AlphaFoldDB" id="A0A250X0X7"/>
<dbReference type="PANTHER" id="PTHR47643">
    <property type="entry name" value="TPR DOMAIN PROTEIN (AFU_ORTHOLOGUE AFUA_5G12710)"/>
    <property type="match status" value="1"/>
</dbReference>
<protein>
    <recommendedName>
        <fullName evidence="2">SET domain-containing protein</fullName>
    </recommendedName>
</protein>
<proteinExistence type="predicted"/>
<evidence type="ECO:0000256" key="1">
    <source>
        <dbReference type="SAM" id="MobiDB-lite"/>
    </source>
</evidence>
<organism evidence="3 4">
    <name type="scientific">Chlamydomonas eustigma</name>
    <dbReference type="NCBI Taxonomy" id="1157962"/>
    <lineage>
        <taxon>Eukaryota</taxon>
        <taxon>Viridiplantae</taxon>
        <taxon>Chlorophyta</taxon>
        <taxon>core chlorophytes</taxon>
        <taxon>Chlorophyceae</taxon>
        <taxon>CS clade</taxon>
        <taxon>Chlamydomonadales</taxon>
        <taxon>Chlamydomonadaceae</taxon>
        <taxon>Chlamydomonas</taxon>
    </lineage>
</organism>
<dbReference type="CDD" id="cd20071">
    <property type="entry name" value="SET_SMYD"/>
    <property type="match status" value="1"/>
</dbReference>
<dbReference type="Gene3D" id="2.170.270.10">
    <property type="entry name" value="SET domain"/>
    <property type="match status" value="1"/>
</dbReference>
<gene>
    <name evidence="3" type="ORF">CEUSTIGMA_g3988.t1</name>
</gene>
<dbReference type="InterPro" id="IPR046341">
    <property type="entry name" value="SET_dom_sf"/>
</dbReference>
<comment type="caution">
    <text evidence="3">The sequence shown here is derived from an EMBL/GenBank/DDBJ whole genome shotgun (WGS) entry which is preliminary data.</text>
</comment>
<dbReference type="EMBL" id="BEGY01000018">
    <property type="protein sequence ID" value="GAX76542.1"/>
    <property type="molecule type" value="Genomic_DNA"/>
</dbReference>
<dbReference type="InterPro" id="IPR001214">
    <property type="entry name" value="SET_dom"/>
</dbReference>
<name>A0A250X0X7_9CHLO</name>
<evidence type="ECO:0000259" key="2">
    <source>
        <dbReference type="PROSITE" id="PS50280"/>
    </source>
</evidence>
<feature type="region of interest" description="Disordered" evidence="1">
    <location>
        <begin position="461"/>
        <end position="482"/>
    </location>
</feature>
<evidence type="ECO:0000313" key="3">
    <source>
        <dbReference type="EMBL" id="GAX76542.1"/>
    </source>
</evidence>
<keyword evidence="4" id="KW-1185">Reference proteome</keyword>
<feature type="domain" description="SET" evidence="2">
    <location>
        <begin position="60"/>
        <end position="266"/>
    </location>
</feature>
<dbReference type="STRING" id="1157962.A0A250X0X7"/>
<accession>A0A250X0X7</accession>
<evidence type="ECO:0000313" key="4">
    <source>
        <dbReference type="Proteomes" id="UP000232323"/>
    </source>
</evidence>
<dbReference type="Proteomes" id="UP000232323">
    <property type="component" value="Unassembled WGS sequence"/>
</dbReference>
<dbReference type="PANTHER" id="PTHR47643:SF2">
    <property type="entry name" value="TPR DOMAIN PROTEIN (AFU_ORTHOLOGUE AFUA_5G12710)"/>
    <property type="match status" value="1"/>
</dbReference>
<dbReference type="SUPFAM" id="SSF82199">
    <property type="entry name" value="SET domain"/>
    <property type="match status" value="1"/>
</dbReference>
<dbReference type="PROSITE" id="PS50280">
    <property type="entry name" value="SET"/>
    <property type="match status" value="1"/>
</dbReference>
<dbReference type="InterPro" id="IPR053209">
    <property type="entry name" value="Gramillin-biosynth_MTr"/>
</dbReference>
<sequence>MFKALGRCTLPKCNAADASGLKIAISLLRRFLSYSNAINASELNERLVSASGHLDSDVVGPIKATVIPGRGRGLVVTQPVKVGDLLLACKPLAFLSNPHGQEQLPDPMFLLEQLFQHKSSIDSSWTSAWLRLLYRGKNHSTAASKANDDEAAQLNAMLSTGQLPNVQNAGTPIGREEAAAVVQYNAFGDKFDDPVASAAGSEESLTDPNVHGSKARLGGHVGLWPHFSLLNHSCLPNAVHYTIGSTMVVRATQLLMPGDEVCVSYLGTEDHAPAAVRKKVLSERFGFTCQCPRCVLEEGLTEEMSSLLQEIHSDVHQNLMPQFTEVVDNGEGLEKVRNGIVKWSQMLYPQLEALVNSDIARDFQPVDRAGRSPLRRAASCSMEEEENLPEVGGPMHAVLCVEAAVYEFYQLVSMHDEASGMDHTASLQNCIQIMDAVSRGSELHTFLSARVLFRELSSSLKKSSPQAGGDMKSGQLRRASPAEIEQATRDCQLAHVARYGKLPTERTLKLFRHSERVGRDYL</sequence>
<dbReference type="OrthoDB" id="533036at2759"/>